<dbReference type="InterPro" id="IPR010894">
    <property type="entry name" value="SpoVAD"/>
</dbReference>
<dbReference type="InterPro" id="IPR016039">
    <property type="entry name" value="Thiolase-like"/>
</dbReference>
<evidence type="ECO:0000313" key="2">
    <source>
        <dbReference type="Proteomes" id="UP000886857"/>
    </source>
</evidence>
<gene>
    <name evidence="1" type="ORF">IAC73_00050</name>
</gene>
<dbReference type="Gene3D" id="3.40.47.40">
    <property type="entry name" value="Stage V sporulation protein AD"/>
    <property type="match status" value="1"/>
</dbReference>
<dbReference type="AlphaFoldDB" id="A0A9D1SV39"/>
<dbReference type="Pfam" id="PF07451">
    <property type="entry name" value="SpoVAD"/>
    <property type="match status" value="2"/>
</dbReference>
<dbReference type="GO" id="GO:0016746">
    <property type="term" value="F:acyltransferase activity"/>
    <property type="evidence" value="ECO:0007669"/>
    <property type="project" value="InterPro"/>
</dbReference>
<proteinExistence type="predicted"/>
<dbReference type="InterPro" id="IPR038369">
    <property type="entry name" value="SpoVAD_sf"/>
</dbReference>
<dbReference type="EMBL" id="DVOE01000001">
    <property type="protein sequence ID" value="HIU98222.1"/>
    <property type="molecule type" value="Genomic_DNA"/>
</dbReference>
<dbReference type="SUPFAM" id="SSF53901">
    <property type="entry name" value="Thiolase-like"/>
    <property type="match status" value="1"/>
</dbReference>
<comment type="caution">
    <text evidence="1">The sequence shown here is derived from an EMBL/GenBank/DDBJ whole genome shotgun (WGS) entry which is preliminary data.</text>
</comment>
<organism evidence="1 2">
    <name type="scientific">Candidatus Limadaptatus stercoripullorum</name>
    <dbReference type="NCBI Taxonomy" id="2840846"/>
    <lineage>
        <taxon>Bacteria</taxon>
        <taxon>Bacillati</taxon>
        <taxon>Bacillota</taxon>
        <taxon>Clostridia</taxon>
        <taxon>Eubacteriales</taxon>
        <taxon>Candidatus Limadaptatus</taxon>
    </lineage>
</organism>
<sequence length="400" mass="43061">MRVGRSSFMFERGAYIASSCTMVGPKEDAGAFGGLFDIVLSDDRCGEKSYEKAESRMHRTAIEGALARAGLADDGVDLMLAGDLLNEISASNLAMRHFKTPFLGLYNACSTFTEAVLLAAMLIDRGQIQRACCSTSSHFASAERQYRYPLELGNQRTPTSQWTVTGAGALVLSDESVQEDERAYEGFLERVSSLPPSDFAAKIAAKKGKMPVKVYRQGHEAPFDAVVTGGTLGRVVDYGMLDESNMGAAMAPAAADTLIGHFEDTGRTPGDYDAICTGDLGRFGSEALFAVLSSEGVDIEAKHLDLGAEYYLPEQKTFQGGSGAGCVNTAFCAFVLPKLRSGEWRRVLVLATGALLSKDTPLQKESIPGISHAFVAESAEKRESTLEKAQKYYTIGQNRE</sequence>
<reference evidence="1" key="1">
    <citation type="submission" date="2020-10" db="EMBL/GenBank/DDBJ databases">
        <authorList>
            <person name="Gilroy R."/>
        </authorList>
    </citation>
    <scope>NUCLEOTIDE SEQUENCE</scope>
    <source>
        <strain evidence="1">10406</strain>
    </source>
</reference>
<protein>
    <submittedName>
        <fullName evidence="1">Stage V sporulation protein AD</fullName>
    </submittedName>
</protein>
<reference evidence="1" key="2">
    <citation type="journal article" date="2021" name="PeerJ">
        <title>Extensive microbial diversity within the chicken gut microbiome revealed by metagenomics and culture.</title>
        <authorList>
            <person name="Gilroy R."/>
            <person name="Ravi A."/>
            <person name="Getino M."/>
            <person name="Pursley I."/>
            <person name="Horton D.L."/>
            <person name="Alikhan N.F."/>
            <person name="Baker D."/>
            <person name="Gharbi K."/>
            <person name="Hall N."/>
            <person name="Watson M."/>
            <person name="Adriaenssens E.M."/>
            <person name="Foster-Nyarko E."/>
            <person name="Jarju S."/>
            <person name="Secka A."/>
            <person name="Antonio M."/>
            <person name="Oren A."/>
            <person name="Chaudhuri R.R."/>
            <person name="La Ragione R."/>
            <person name="Hildebrand F."/>
            <person name="Pallen M.J."/>
        </authorList>
    </citation>
    <scope>NUCLEOTIDE SEQUENCE</scope>
    <source>
        <strain evidence="1">10406</strain>
    </source>
</reference>
<accession>A0A9D1SV39</accession>
<dbReference type="Proteomes" id="UP000886857">
    <property type="component" value="Unassembled WGS sequence"/>
</dbReference>
<name>A0A9D1SV39_9FIRM</name>
<evidence type="ECO:0000313" key="1">
    <source>
        <dbReference type="EMBL" id="HIU98222.1"/>
    </source>
</evidence>